<dbReference type="EC" id="3.4.11.18" evidence="1"/>
<organism evidence="1 3">
    <name type="scientific">Heyndrickxia sporothermodurans</name>
    <dbReference type="NCBI Taxonomy" id="46224"/>
    <lineage>
        <taxon>Bacteria</taxon>
        <taxon>Bacillati</taxon>
        <taxon>Bacillota</taxon>
        <taxon>Bacilli</taxon>
        <taxon>Bacillales</taxon>
        <taxon>Bacillaceae</taxon>
        <taxon>Heyndrickxia</taxon>
    </lineage>
</organism>
<dbReference type="Proteomes" id="UP000075666">
    <property type="component" value="Unassembled WGS sequence"/>
</dbReference>
<dbReference type="SUPFAM" id="SSF57938">
    <property type="entry name" value="DnaJ/Hsp40 cysteine-rich domain"/>
    <property type="match status" value="1"/>
</dbReference>
<keyword evidence="1" id="KW-0031">Aminopeptidase</keyword>
<dbReference type="EMBL" id="CP066701">
    <property type="protein sequence ID" value="QQX27552.1"/>
    <property type="molecule type" value="Genomic_DNA"/>
</dbReference>
<reference evidence="2 4" key="2">
    <citation type="submission" date="2020-12" db="EMBL/GenBank/DDBJ databases">
        <title>Taxonomic evaluation of the Bacillus sporothermodurans group of bacteria based on whole genome sequences.</title>
        <authorList>
            <person name="Fiedler G."/>
            <person name="Herbstmann A.-D."/>
            <person name="Doll E."/>
            <person name="Wenning M."/>
            <person name="Brinks E."/>
            <person name="Kabisch J."/>
            <person name="Breitenwieser F."/>
            <person name="Lappann M."/>
            <person name="Boehnlein C."/>
            <person name="Franz C."/>
        </authorList>
    </citation>
    <scope>NUCLEOTIDE SEQUENCE [LARGE SCALE GENOMIC DNA]</scope>
    <source>
        <strain evidence="2 4">DSM 10599</strain>
    </source>
</reference>
<dbReference type="EMBL" id="LQYN01000031">
    <property type="protein sequence ID" value="KYD08476.1"/>
    <property type="molecule type" value="Genomic_DNA"/>
</dbReference>
<evidence type="ECO:0000313" key="3">
    <source>
        <dbReference type="Proteomes" id="UP000075666"/>
    </source>
</evidence>
<dbReference type="KEGG" id="hspo:JGZ69_18075"/>
<dbReference type="GO" id="GO:0004239">
    <property type="term" value="F:initiator methionyl aminopeptidase activity"/>
    <property type="evidence" value="ECO:0007669"/>
    <property type="project" value="UniProtKB-EC"/>
</dbReference>
<evidence type="ECO:0000313" key="4">
    <source>
        <dbReference type="Proteomes" id="UP000595512"/>
    </source>
</evidence>
<dbReference type="AlphaFoldDB" id="A0A150L910"/>
<dbReference type="OrthoDB" id="2882832at2"/>
<dbReference type="Proteomes" id="UP000595512">
    <property type="component" value="Chromosome"/>
</dbReference>
<gene>
    <name evidence="1" type="ORF">B4102_2753</name>
    <name evidence="2" type="ORF">JGZ69_18075</name>
</gene>
<dbReference type="RefSeq" id="WP_066229878.1">
    <property type="nucleotide sequence ID" value="NZ_JARMSX010000075.1"/>
</dbReference>
<accession>A0A150L910</accession>
<sequence length="69" mass="7860">MGLFNTFQEWKANKYEEKIAKMESKGICPDCYGKGINSLALNEFYVTNVFDCPGCNGSGLFSDWYENNQ</sequence>
<dbReference type="PATRIC" id="fig|46224.3.peg.2323"/>
<evidence type="ECO:0000313" key="2">
    <source>
        <dbReference type="EMBL" id="QQX27552.1"/>
    </source>
</evidence>
<reference evidence="1 3" key="1">
    <citation type="submission" date="2016-01" db="EMBL/GenBank/DDBJ databases">
        <title>Genome Sequences of Twelve Sporeforming Bacillus Species Isolated from Foods.</title>
        <authorList>
            <person name="Berendsen E.M."/>
            <person name="Wells-Bennik M.H."/>
            <person name="Krawcyk A.O."/>
            <person name="De Jong A."/>
            <person name="Holsappel S."/>
            <person name="Eijlander R.T."/>
            <person name="Kuipers O.P."/>
        </authorList>
    </citation>
    <scope>NUCLEOTIDE SEQUENCE [LARGE SCALE GENOMIC DNA]</scope>
    <source>
        <strain evidence="1 3">B4102</strain>
    </source>
</reference>
<keyword evidence="3" id="KW-1185">Reference proteome</keyword>
<protein>
    <submittedName>
        <fullName evidence="1">Methionine aminopeptidase</fullName>
        <ecNumber evidence="1">3.4.11.18</ecNumber>
    </submittedName>
</protein>
<proteinExistence type="predicted"/>
<name>A0A150L910_9BACI</name>
<keyword evidence="1" id="KW-0378">Hydrolase</keyword>
<keyword evidence="1" id="KW-0645">Protease</keyword>
<dbReference type="InterPro" id="IPR036410">
    <property type="entry name" value="HSP_DnaJ_Cys-rich_dom_sf"/>
</dbReference>
<evidence type="ECO:0000313" key="1">
    <source>
        <dbReference type="EMBL" id="KYD08476.1"/>
    </source>
</evidence>